<proteinExistence type="predicted"/>
<feature type="region of interest" description="Disordered" evidence="1">
    <location>
        <begin position="1"/>
        <end position="29"/>
    </location>
</feature>
<accession>A0A8T0G633</accession>
<keyword evidence="3" id="KW-1185">Reference proteome</keyword>
<evidence type="ECO:0000313" key="2">
    <source>
        <dbReference type="EMBL" id="KAG0554305.1"/>
    </source>
</evidence>
<organism evidence="2 3">
    <name type="scientific">Ceratodon purpureus</name>
    <name type="common">Fire moss</name>
    <name type="synonym">Dicranum purpureum</name>
    <dbReference type="NCBI Taxonomy" id="3225"/>
    <lineage>
        <taxon>Eukaryota</taxon>
        <taxon>Viridiplantae</taxon>
        <taxon>Streptophyta</taxon>
        <taxon>Embryophyta</taxon>
        <taxon>Bryophyta</taxon>
        <taxon>Bryophytina</taxon>
        <taxon>Bryopsida</taxon>
        <taxon>Dicranidae</taxon>
        <taxon>Pseudoditrichales</taxon>
        <taxon>Ditrichaceae</taxon>
        <taxon>Ceratodon</taxon>
    </lineage>
</organism>
<reference evidence="2" key="1">
    <citation type="submission" date="2020-06" db="EMBL/GenBank/DDBJ databases">
        <title>WGS assembly of Ceratodon purpureus strain R40.</title>
        <authorList>
            <person name="Carey S.B."/>
            <person name="Jenkins J."/>
            <person name="Shu S."/>
            <person name="Lovell J.T."/>
            <person name="Sreedasyam A."/>
            <person name="Maumus F."/>
            <person name="Tiley G.P."/>
            <person name="Fernandez-Pozo N."/>
            <person name="Barry K."/>
            <person name="Chen C."/>
            <person name="Wang M."/>
            <person name="Lipzen A."/>
            <person name="Daum C."/>
            <person name="Saski C.A."/>
            <person name="Payton A.C."/>
            <person name="Mcbreen J.C."/>
            <person name="Conrad R.E."/>
            <person name="Kollar L.M."/>
            <person name="Olsson S."/>
            <person name="Huttunen S."/>
            <person name="Landis J.B."/>
            <person name="Wickett N.J."/>
            <person name="Johnson M.G."/>
            <person name="Rensing S.A."/>
            <person name="Grimwood J."/>
            <person name="Schmutz J."/>
            <person name="Mcdaniel S.F."/>
        </authorList>
    </citation>
    <scope>NUCLEOTIDE SEQUENCE</scope>
    <source>
        <strain evidence="2">R40</strain>
    </source>
</reference>
<feature type="region of interest" description="Disordered" evidence="1">
    <location>
        <begin position="65"/>
        <end position="88"/>
    </location>
</feature>
<gene>
    <name evidence="2" type="ORF">KC19_12G081400</name>
</gene>
<feature type="compositionally biased region" description="Polar residues" evidence="1">
    <location>
        <begin position="1"/>
        <end position="23"/>
    </location>
</feature>
<comment type="caution">
    <text evidence="2">The sequence shown here is derived from an EMBL/GenBank/DDBJ whole genome shotgun (WGS) entry which is preliminary data.</text>
</comment>
<name>A0A8T0G633_CERPU</name>
<evidence type="ECO:0000313" key="3">
    <source>
        <dbReference type="Proteomes" id="UP000822688"/>
    </source>
</evidence>
<dbReference type="AlphaFoldDB" id="A0A8T0G633"/>
<evidence type="ECO:0000256" key="1">
    <source>
        <dbReference type="SAM" id="MobiDB-lite"/>
    </source>
</evidence>
<protein>
    <submittedName>
        <fullName evidence="2">Uncharacterized protein</fullName>
    </submittedName>
</protein>
<dbReference type="Proteomes" id="UP000822688">
    <property type="component" value="Chromosome 12"/>
</dbReference>
<dbReference type="EMBL" id="CM026433">
    <property type="protein sequence ID" value="KAG0554305.1"/>
    <property type="molecule type" value="Genomic_DNA"/>
</dbReference>
<sequence>MHAQSPYSEPSKQATIPENSNEMHYSPKKRKIQNRLTFTASIPLSSSRTSHLLSSPLILVTNTSHTKTQTPTPHTHNPPGNHHSSNSLHALSLSRSLSLALSLSLSLTLSLYARSDGTIPEKQSVTCIRSITEFTPRSSAIKHKHTHTHTLESFST</sequence>